<feature type="region of interest" description="Disordered" evidence="1">
    <location>
        <begin position="409"/>
        <end position="434"/>
    </location>
</feature>
<feature type="compositionally biased region" description="Basic and acidic residues" evidence="1">
    <location>
        <begin position="110"/>
        <end position="140"/>
    </location>
</feature>
<organism evidence="3 4">
    <name type="scientific">Seminavis robusta</name>
    <dbReference type="NCBI Taxonomy" id="568900"/>
    <lineage>
        <taxon>Eukaryota</taxon>
        <taxon>Sar</taxon>
        <taxon>Stramenopiles</taxon>
        <taxon>Ochrophyta</taxon>
        <taxon>Bacillariophyta</taxon>
        <taxon>Bacillariophyceae</taxon>
        <taxon>Bacillariophycidae</taxon>
        <taxon>Naviculales</taxon>
        <taxon>Naviculaceae</taxon>
        <taxon>Seminavis</taxon>
    </lineage>
</organism>
<name>A0A9N8DP24_9STRA</name>
<evidence type="ECO:0000313" key="4">
    <source>
        <dbReference type="Proteomes" id="UP001153069"/>
    </source>
</evidence>
<proteinExistence type="predicted"/>
<dbReference type="Proteomes" id="UP001153069">
    <property type="component" value="Unassembled WGS sequence"/>
</dbReference>
<evidence type="ECO:0000256" key="2">
    <source>
        <dbReference type="SAM" id="Phobius"/>
    </source>
</evidence>
<feature type="compositionally biased region" description="Basic residues" evidence="1">
    <location>
        <begin position="409"/>
        <end position="418"/>
    </location>
</feature>
<keyword evidence="2" id="KW-1133">Transmembrane helix</keyword>
<dbReference type="AlphaFoldDB" id="A0A9N8DP24"/>
<feature type="transmembrane region" description="Helical" evidence="2">
    <location>
        <begin position="273"/>
        <end position="295"/>
    </location>
</feature>
<feature type="compositionally biased region" description="Low complexity" evidence="1">
    <location>
        <begin position="366"/>
        <end position="382"/>
    </location>
</feature>
<evidence type="ECO:0000256" key="1">
    <source>
        <dbReference type="SAM" id="MobiDB-lite"/>
    </source>
</evidence>
<feature type="compositionally biased region" description="Polar residues" evidence="1">
    <location>
        <begin position="47"/>
        <end position="76"/>
    </location>
</feature>
<evidence type="ECO:0000313" key="3">
    <source>
        <dbReference type="EMBL" id="CAB9503314.1"/>
    </source>
</evidence>
<feature type="compositionally biased region" description="Basic residues" evidence="1">
    <location>
        <begin position="142"/>
        <end position="160"/>
    </location>
</feature>
<sequence>MYQDDMVNEGDGCGGLPRTPKVSVDQTLELKSALRRSTIVKKPEENSIASSTQPFDHSQFSSGNSVQRQYHQYTSYQPPPELPIRGRSRSPGKSLSEGRGRSRSPGKSLSEGRGRGRSRSEGRGRSRSEGRGRSRSEGRGRSSSRTRTRSRSPGRTRRSRSPSANSRPRENTAAVAATATVTSSSGAGSYHLMPLEMDAKELPPPASAIRKKMIRRRSSSLRSKRKNRKDMEEERYEARVALVIQFAMAFFCALIVIAIVLAIGIAIYSDHGYWLIITLCLILMVSLSLSLCCFLNQVLNEEDAPNVNQAHMPKWYKTMRKVIKDEWADFKADWLAMRNENLLLEDEKDSSLVNIRTKSGVKSSEVETTSSVYSSNTQSSNNKPKKRRGKSTLFKLVAKPVAMLSSFRRKRRGRRKLRKGQDDVATVTSFPSTV</sequence>
<feature type="compositionally biased region" description="Low complexity" evidence="1">
    <location>
        <begin position="161"/>
        <end position="183"/>
    </location>
</feature>
<protein>
    <submittedName>
        <fullName evidence="3">Uncharacterized protein</fullName>
    </submittedName>
</protein>
<comment type="caution">
    <text evidence="3">The sequence shown here is derived from an EMBL/GenBank/DDBJ whole genome shotgun (WGS) entry which is preliminary data.</text>
</comment>
<feature type="region of interest" description="Disordered" evidence="1">
    <location>
        <begin position="366"/>
        <end position="392"/>
    </location>
</feature>
<feature type="region of interest" description="Disordered" evidence="1">
    <location>
        <begin position="1"/>
        <end position="183"/>
    </location>
</feature>
<dbReference type="EMBL" id="CAICTM010000161">
    <property type="protein sequence ID" value="CAB9503314.1"/>
    <property type="molecule type" value="Genomic_DNA"/>
</dbReference>
<feature type="region of interest" description="Disordered" evidence="1">
    <location>
        <begin position="201"/>
        <end position="230"/>
    </location>
</feature>
<feature type="compositionally biased region" description="Basic residues" evidence="1">
    <location>
        <begin position="209"/>
        <end position="228"/>
    </location>
</feature>
<gene>
    <name evidence="3" type="ORF">SEMRO_162_G072780.1</name>
</gene>
<feature type="transmembrane region" description="Helical" evidence="2">
    <location>
        <begin position="240"/>
        <end position="267"/>
    </location>
</feature>
<reference evidence="3" key="1">
    <citation type="submission" date="2020-06" db="EMBL/GenBank/DDBJ databases">
        <authorList>
            <consortium name="Plant Systems Biology data submission"/>
        </authorList>
    </citation>
    <scope>NUCLEOTIDE SEQUENCE</scope>
    <source>
        <strain evidence="3">D6</strain>
    </source>
</reference>
<keyword evidence="2" id="KW-0472">Membrane</keyword>
<keyword evidence="4" id="KW-1185">Reference proteome</keyword>
<accession>A0A9N8DP24</accession>
<keyword evidence="2" id="KW-0812">Transmembrane</keyword>